<sequence>SAIHSEFSSSVHCLYLFHIDLNLKKNLRNKLNSDEFWEFCKNFFKCRNTMVEDLFESHWEALKLKYTSASSYIKHQLDPTKTKWAVCNINNQFTTDANSTQHVESLNHKIHSCVGSNLSFLELVKEIQDVLDKESNYIRIEEYESEIPKVGLATVPKTYFNSIETIISQYLMPTMVFKEQVNMNYDKEMRENNYELMKVHLVNIVEKVGYEQIVEIWKLYKDNIIKENPNKVWEQSPILLYIANIQNQDTINNFRYLKDILNSDVYTPVLQKFNSTHQKYGRVQGIMQKVPDLVIFTNSYDELI</sequence>
<accession>A0A9N9K6D9</accession>
<dbReference type="PANTHER" id="PTHR31669">
    <property type="entry name" value="PROTEIN FAR1-RELATED SEQUENCE 10-RELATED"/>
    <property type="match status" value="1"/>
</dbReference>
<dbReference type="GO" id="GO:0006355">
    <property type="term" value="P:regulation of DNA-templated transcription"/>
    <property type="evidence" value="ECO:0007669"/>
    <property type="project" value="InterPro"/>
</dbReference>
<comment type="caution">
    <text evidence="1">The sequence shown here is derived from an EMBL/GenBank/DDBJ whole genome shotgun (WGS) entry which is preliminary data.</text>
</comment>
<name>A0A9N9K6D9_9GLOM</name>
<protein>
    <submittedName>
        <fullName evidence="1">10298_t:CDS:1</fullName>
    </submittedName>
</protein>
<gene>
    <name evidence="1" type="ORF">DERYTH_LOCUS25090</name>
</gene>
<evidence type="ECO:0000313" key="1">
    <source>
        <dbReference type="EMBL" id="CAG8809391.1"/>
    </source>
</evidence>
<reference evidence="1" key="1">
    <citation type="submission" date="2021-06" db="EMBL/GenBank/DDBJ databases">
        <authorList>
            <person name="Kallberg Y."/>
            <person name="Tangrot J."/>
            <person name="Rosling A."/>
        </authorList>
    </citation>
    <scope>NUCLEOTIDE SEQUENCE</scope>
    <source>
        <strain evidence="1">MA453B</strain>
    </source>
</reference>
<feature type="non-terminal residue" evidence="1">
    <location>
        <position position="304"/>
    </location>
</feature>
<organism evidence="1 2">
    <name type="scientific">Dentiscutata erythropus</name>
    <dbReference type="NCBI Taxonomy" id="1348616"/>
    <lineage>
        <taxon>Eukaryota</taxon>
        <taxon>Fungi</taxon>
        <taxon>Fungi incertae sedis</taxon>
        <taxon>Mucoromycota</taxon>
        <taxon>Glomeromycotina</taxon>
        <taxon>Glomeromycetes</taxon>
        <taxon>Diversisporales</taxon>
        <taxon>Gigasporaceae</taxon>
        <taxon>Dentiscutata</taxon>
    </lineage>
</organism>
<proteinExistence type="predicted"/>
<evidence type="ECO:0000313" key="2">
    <source>
        <dbReference type="Proteomes" id="UP000789405"/>
    </source>
</evidence>
<dbReference type="Proteomes" id="UP000789405">
    <property type="component" value="Unassembled WGS sequence"/>
</dbReference>
<dbReference type="EMBL" id="CAJVPY010045039">
    <property type="protein sequence ID" value="CAG8809391.1"/>
    <property type="molecule type" value="Genomic_DNA"/>
</dbReference>
<dbReference type="PANTHER" id="PTHR31669:SF251">
    <property type="entry name" value="PROTEIN FAR1-RELATED SEQUENCE"/>
    <property type="match status" value="1"/>
</dbReference>
<feature type="non-terminal residue" evidence="1">
    <location>
        <position position="1"/>
    </location>
</feature>
<dbReference type="OrthoDB" id="2449845at2759"/>
<dbReference type="InterPro" id="IPR031052">
    <property type="entry name" value="FHY3/FAR1"/>
</dbReference>
<keyword evidence="2" id="KW-1185">Reference proteome</keyword>
<dbReference type="AlphaFoldDB" id="A0A9N9K6D9"/>